<dbReference type="RefSeq" id="WP_259412958.1">
    <property type="nucleotide sequence ID" value="NZ_JANWGH010000001.1"/>
</dbReference>
<evidence type="ECO:0000259" key="1">
    <source>
        <dbReference type="Pfam" id="PF03992"/>
    </source>
</evidence>
<dbReference type="Proteomes" id="UP001206788">
    <property type="component" value="Unassembled WGS sequence"/>
</dbReference>
<reference evidence="2 3" key="1">
    <citation type="submission" date="2022-08" db="EMBL/GenBank/DDBJ databases">
        <title>Algoriphagus sp. CAU 1643 isolated from mud.</title>
        <authorList>
            <person name="Kim W."/>
        </authorList>
    </citation>
    <scope>NUCLEOTIDE SEQUENCE [LARGE SCALE GENOMIC DNA]</scope>
    <source>
        <strain evidence="2 3">CAU 1643</strain>
    </source>
</reference>
<comment type="caution">
    <text evidence="2">The sequence shown here is derived from an EMBL/GenBank/DDBJ whole genome shotgun (WGS) entry which is preliminary data.</text>
</comment>
<dbReference type="Gene3D" id="3.30.70.100">
    <property type="match status" value="1"/>
</dbReference>
<protein>
    <recommendedName>
        <fullName evidence="1">ABM domain-containing protein</fullName>
    </recommendedName>
</protein>
<name>A0ABT2G1Z6_9BACT</name>
<sequence>MKKITLCAKFHIHAGKESVFKKIIPQLIDKVKANEPGAETYNWYFNSDGTKCHVVETYSDSDAVMAHMGNAGELLGKLMAISDLSGDIYGNLSEELKAAMGTLPVNHFSFYQGL</sequence>
<keyword evidence="3" id="KW-1185">Reference proteome</keyword>
<dbReference type="InterPro" id="IPR007138">
    <property type="entry name" value="ABM_dom"/>
</dbReference>
<gene>
    <name evidence="2" type="ORF">NY014_02520</name>
</gene>
<evidence type="ECO:0000313" key="3">
    <source>
        <dbReference type="Proteomes" id="UP001206788"/>
    </source>
</evidence>
<organism evidence="2 3">
    <name type="scientific">Algoriphagus limi</name>
    <dbReference type="NCBI Taxonomy" id="2975273"/>
    <lineage>
        <taxon>Bacteria</taxon>
        <taxon>Pseudomonadati</taxon>
        <taxon>Bacteroidota</taxon>
        <taxon>Cytophagia</taxon>
        <taxon>Cytophagales</taxon>
        <taxon>Cyclobacteriaceae</taxon>
        <taxon>Algoriphagus</taxon>
    </lineage>
</organism>
<proteinExistence type="predicted"/>
<dbReference type="InterPro" id="IPR011008">
    <property type="entry name" value="Dimeric_a/b-barrel"/>
</dbReference>
<dbReference type="EMBL" id="JANWGH010000001">
    <property type="protein sequence ID" value="MCS5489285.1"/>
    <property type="molecule type" value="Genomic_DNA"/>
</dbReference>
<dbReference type="Pfam" id="PF03992">
    <property type="entry name" value="ABM"/>
    <property type="match status" value="1"/>
</dbReference>
<dbReference type="SUPFAM" id="SSF54909">
    <property type="entry name" value="Dimeric alpha+beta barrel"/>
    <property type="match status" value="1"/>
</dbReference>
<evidence type="ECO:0000313" key="2">
    <source>
        <dbReference type="EMBL" id="MCS5489285.1"/>
    </source>
</evidence>
<accession>A0ABT2G1Z6</accession>
<feature type="domain" description="ABM" evidence="1">
    <location>
        <begin position="4"/>
        <end position="70"/>
    </location>
</feature>